<dbReference type="EMBL" id="JACFXU010000014">
    <property type="protein sequence ID" value="MBA6412846.1"/>
    <property type="molecule type" value="Genomic_DNA"/>
</dbReference>
<gene>
    <name evidence="2" type="ORF">H2508_06960</name>
</gene>
<reference evidence="2 3" key="1">
    <citation type="submission" date="2020-07" db="EMBL/GenBank/DDBJ databases">
        <title>Halieaceae bacterium, F7430, whole genome shotgun sequencing project.</title>
        <authorList>
            <person name="Jiang S."/>
            <person name="Liu Z.W."/>
            <person name="Du Z.J."/>
        </authorList>
    </citation>
    <scope>NUCLEOTIDE SEQUENCE [LARGE SCALE GENOMIC DNA]</scope>
    <source>
        <strain evidence="2 3">F7430</strain>
    </source>
</reference>
<proteinExistence type="predicted"/>
<protein>
    <submittedName>
        <fullName evidence="2">Uncharacterized protein</fullName>
    </submittedName>
</protein>
<keyword evidence="1" id="KW-1133">Transmembrane helix</keyword>
<sequence>MKTITEVNQKNSLDCYVLNEQELLEVSGGNLAMNVAGSWAGTVAGFATGVIIGGARGAIFGGLAGFVVSGAISGGYYLASNNYNHH</sequence>
<keyword evidence="1" id="KW-0472">Membrane</keyword>
<comment type="caution">
    <text evidence="2">The sequence shown here is derived from an EMBL/GenBank/DDBJ whole genome shotgun (WGS) entry which is preliminary data.</text>
</comment>
<evidence type="ECO:0000313" key="2">
    <source>
        <dbReference type="EMBL" id="MBA6412846.1"/>
    </source>
</evidence>
<feature type="transmembrane region" description="Helical" evidence="1">
    <location>
        <begin position="31"/>
        <end position="52"/>
    </location>
</feature>
<dbReference type="RefSeq" id="WP_182170968.1">
    <property type="nucleotide sequence ID" value="NZ_JACFXU010000014.1"/>
</dbReference>
<organism evidence="2 3">
    <name type="scientific">Sediminihaliea albiluteola</name>
    <dbReference type="NCBI Taxonomy" id="2758564"/>
    <lineage>
        <taxon>Bacteria</taxon>
        <taxon>Pseudomonadati</taxon>
        <taxon>Pseudomonadota</taxon>
        <taxon>Gammaproteobacteria</taxon>
        <taxon>Cellvibrionales</taxon>
        <taxon>Halieaceae</taxon>
        <taxon>Sediminihaliea</taxon>
    </lineage>
</organism>
<evidence type="ECO:0000313" key="3">
    <source>
        <dbReference type="Proteomes" id="UP000539350"/>
    </source>
</evidence>
<accession>A0A7W2TVR3</accession>
<name>A0A7W2TVR3_9GAMM</name>
<evidence type="ECO:0000256" key="1">
    <source>
        <dbReference type="SAM" id="Phobius"/>
    </source>
</evidence>
<keyword evidence="3" id="KW-1185">Reference proteome</keyword>
<feature type="transmembrane region" description="Helical" evidence="1">
    <location>
        <begin position="59"/>
        <end position="79"/>
    </location>
</feature>
<keyword evidence="1" id="KW-0812">Transmembrane</keyword>
<dbReference type="AlphaFoldDB" id="A0A7W2TVR3"/>
<dbReference type="Proteomes" id="UP000539350">
    <property type="component" value="Unassembled WGS sequence"/>
</dbReference>